<keyword evidence="2" id="KW-1185">Reference proteome</keyword>
<protein>
    <submittedName>
        <fullName evidence="1">Uncharacterized protein</fullName>
    </submittedName>
</protein>
<evidence type="ECO:0000313" key="1">
    <source>
        <dbReference type="EMBL" id="MXV50195.1"/>
    </source>
</evidence>
<gene>
    <name evidence="1" type="ORF">GS399_04370</name>
</gene>
<evidence type="ECO:0000313" key="2">
    <source>
        <dbReference type="Proteomes" id="UP000466586"/>
    </source>
</evidence>
<sequence>MATYQTAHIILFDEQKSIRENLDKDDVIHTDQVNIAMIRAILDTNKINYTITRSKDEVADVDDDLITIM</sequence>
<name>A0A7K1Y6J6_9SPHI</name>
<dbReference type="Proteomes" id="UP000466586">
    <property type="component" value="Unassembled WGS sequence"/>
</dbReference>
<organism evidence="1 2">
    <name type="scientific">Hufsiella arboris</name>
    <dbReference type="NCBI Taxonomy" id="2695275"/>
    <lineage>
        <taxon>Bacteria</taxon>
        <taxon>Pseudomonadati</taxon>
        <taxon>Bacteroidota</taxon>
        <taxon>Sphingobacteriia</taxon>
        <taxon>Sphingobacteriales</taxon>
        <taxon>Sphingobacteriaceae</taxon>
        <taxon>Hufsiella</taxon>
    </lineage>
</organism>
<proteinExistence type="predicted"/>
<dbReference type="AlphaFoldDB" id="A0A7K1Y6J6"/>
<dbReference type="RefSeq" id="WP_160843376.1">
    <property type="nucleotide sequence ID" value="NZ_WVHT01000002.1"/>
</dbReference>
<dbReference type="EMBL" id="WVHT01000002">
    <property type="protein sequence ID" value="MXV50195.1"/>
    <property type="molecule type" value="Genomic_DNA"/>
</dbReference>
<reference evidence="1 2" key="1">
    <citation type="submission" date="2019-11" db="EMBL/GenBank/DDBJ databases">
        <title>Pedobacter sp. HMF7647 Genome sequencing and assembly.</title>
        <authorList>
            <person name="Kang H."/>
            <person name="Kim H."/>
            <person name="Joh K."/>
        </authorList>
    </citation>
    <scope>NUCLEOTIDE SEQUENCE [LARGE SCALE GENOMIC DNA]</scope>
    <source>
        <strain evidence="1 2">HMF7647</strain>
    </source>
</reference>
<comment type="caution">
    <text evidence="1">The sequence shown here is derived from an EMBL/GenBank/DDBJ whole genome shotgun (WGS) entry which is preliminary data.</text>
</comment>
<accession>A0A7K1Y6J6</accession>